<accession>A0A0E9TZC2</accession>
<protein>
    <submittedName>
        <fullName evidence="1">Uncharacterized protein</fullName>
    </submittedName>
</protein>
<dbReference type="EMBL" id="GBXM01049696">
    <property type="protein sequence ID" value="JAH58881.1"/>
    <property type="molecule type" value="Transcribed_RNA"/>
</dbReference>
<reference evidence="1" key="2">
    <citation type="journal article" date="2015" name="Fish Shellfish Immunol.">
        <title>Early steps in the European eel (Anguilla anguilla)-Vibrio vulnificus interaction in the gills: Role of the RtxA13 toxin.</title>
        <authorList>
            <person name="Callol A."/>
            <person name="Pajuelo D."/>
            <person name="Ebbesson L."/>
            <person name="Teles M."/>
            <person name="MacKenzie S."/>
            <person name="Amaro C."/>
        </authorList>
    </citation>
    <scope>NUCLEOTIDE SEQUENCE</scope>
</reference>
<evidence type="ECO:0000313" key="1">
    <source>
        <dbReference type="EMBL" id="JAH58881.1"/>
    </source>
</evidence>
<proteinExistence type="predicted"/>
<name>A0A0E9TZC2_ANGAN</name>
<dbReference type="AlphaFoldDB" id="A0A0E9TZC2"/>
<organism evidence="1">
    <name type="scientific">Anguilla anguilla</name>
    <name type="common">European freshwater eel</name>
    <name type="synonym">Muraena anguilla</name>
    <dbReference type="NCBI Taxonomy" id="7936"/>
    <lineage>
        <taxon>Eukaryota</taxon>
        <taxon>Metazoa</taxon>
        <taxon>Chordata</taxon>
        <taxon>Craniata</taxon>
        <taxon>Vertebrata</taxon>
        <taxon>Euteleostomi</taxon>
        <taxon>Actinopterygii</taxon>
        <taxon>Neopterygii</taxon>
        <taxon>Teleostei</taxon>
        <taxon>Anguilliformes</taxon>
        <taxon>Anguillidae</taxon>
        <taxon>Anguilla</taxon>
    </lineage>
</organism>
<reference evidence="1" key="1">
    <citation type="submission" date="2014-11" db="EMBL/GenBank/DDBJ databases">
        <authorList>
            <person name="Amaro Gonzalez C."/>
        </authorList>
    </citation>
    <scope>NUCLEOTIDE SEQUENCE</scope>
</reference>
<sequence length="83" mass="9543">MCPFRPLVCVLSSFVHQKYGLLCVKKDELQFCGKSLKNLKKTMHIYKILNKLTKIIRHTFHCTGWSAARMNTEGFLVQTLAAL</sequence>